<dbReference type="PANTHER" id="PTHR43194:SF5">
    <property type="entry name" value="PIMELOYL-[ACYL-CARRIER PROTEIN] METHYL ESTER ESTERASE"/>
    <property type="match status" value="1"/>
</dbReference>
<evidence type="ECO:0000259" key="1">
    <source>
        <dbReference type="Pfam" id="PF12697"/>
    </source>
</evidence>
<dbReference type="InterPro" id="IPR029058">
    <property type="entry name" value="AB_hydrolase_fold"/>
</dbReference>
<dbReference type="Pfam" id="PF12697">
    <property type="entry name" value="Abhydrolase_6"/>
    <property type="match status" value="1"/>
</dbReference>
<dbReference type="RefSeq" id="WP_175474218.1">
    <property type="nucleotide sequence ID" value="NZ_FNBW01000007.1"/>
</dbReference>
<reference evidence="2 3" key="1">
    <citation type="submission" date="2016-10" db="EMBL/GenBank/DDBJ databases">
        <authorList>
            <person name="Varghese N."/>
            <person name="Submissions S."/>
        </authorList>
    </citation>
    <scope>NUCLEOTIDE SEQUENCE [LARGE SCALE GENOMIC DNA]</scope>
    <source>
        <strain evidence="2 3">DSM 18839</strain>
    </source>
</reference>
<accession>A0A8G2F3H5</accession>
<gene>
    <name evidence="2" type="ORF">SAMN05660686_02647</name>
</gene>
<organism evidence="2 3">
    <name type="scientific">Thalassobaculum litoreum DSM 18839</name>
    <dbReference type="NCBI Taxonomy" id="1123362"/>
    <lineage>
        <taxon>Bacteria</taxon>
        <taxon>Pseudomonadati</taxon>
        <taxon>Pseudomonadota</taxon>
        <taxon>Alphaproteobacteria</taxon>
        <taxon>Rhodospirillales</taxon>
        <taxon>Thalassobaculaceae</taxon>
        <taxon>Thalassobaculum</taxon>
    </lineage>
</organism>
<dbReference type="InterPro" id="IPR050228">
    <property type="entry name" value="Carboxylesterase_BioH"/>
</dbReference>
<dbReference type="SUPFAM" id="SSF53474">
    <property type="entry name" value="alpha/beta-Hydrolases"/>
    <property type="match status" value="1"/>
</dbReference>
<dbReference type="InterPro" id="IPR000073">
    <property type="entry name" value="AB_hydrolase_1"/>
</dbReference>
<sequence>MTRPDMTARALGPARLHSVAARAASAAPGAASADSRPPVLLVHGAYHGAWCWDGWVERLDAEGWAVHSLDLRGHGGLAPDAAFRTDGAEEMTADVVAAIDAIGAPPLVVGHSMGGLLVVLAALNRPVAGLLLVCPSPPGNLPGAARVPLVDESALCPPLSAAQAGERYAPHLAPEALAAMAARLSAESPRLLNQRYDLRIPVDPAALPTDLPILVVEGGRDDPARHPPGQDEAIARFYGAGHLRLPEAPHNLMLGPGWQGWFTAIWNRVTDML</sequence>
<dbReference type="Proteomes" id="UP000198615">
    <property type="component" value="Unassembled WGS sequence"/>
</dbReference>
<evidence type="ECO:0000313" key="3">
    <source>
        <dbReference type="Proteomes" id="UP000198615"/>
    </source>
</evidence>
<feature type="domain" description="AB hydrolase-1" evidence="1">
    <location>
        <begin position="39"/>
        <end position="252"/>
    </location>
</feature>
<protein>
    <submittedName>
        <fullName evidence="2">Lysophospholipase, alpha-beta hydrolase superfamily</fullName>
    </submittedName>
</protein>
<proteinExistence type="predicted"/>
<keyword evidence="2" id="KW-0378">Hydrolase</keyword>
<dbReference type="AlphaFoldDB" id="A0A8G2F3H5"/>
<dbReference type="Gene3D" id="3.40.50.1820">
    <property type="entry name" value="alpha/beta hydrolase"/>
    <property type="match status" value="1"/>
</dbReference>
<evidence type="ECO:0000313" key="2">
    <source>
        <dbReference type="EMBL" id="SDF87534.1"/>
    </source>
</evidence>
<dbReference type="PANTHER" id="PTHR43194">
    <property type="entry name" value="HYDROLASE ALPHA/BETA FOLD FAMILY"/>
    <property type="match status" value="1"/>
</dbReference>
<dbReference type="GO" id="GO:0016787">
    <property type="term" value="F:hydrolase activity"/>
    <property type="evidence" value="ECO:0007669"/>
    <property type="project" value="UniProtKB-KW"/>
</dbReference>
<comment type="caution">
    <text evidence="2">The sequence shown here is derived from an EMBL/GenBank/DDBJ whole genome shotgun (WGS) entry which is preliminary data.</text>
</comment>
<dbReference type="EMBL" id="FNBW01000007">
    <property type="protein sequence ID" value="SDF87534.1"/>
    <property type="molecule type" value="Genomic_DNA"/>
</dbReference>
<name>A0A8G2F3H5_9PROT</name>
<keyword evidence="3" id="KW-1185">Reference proteome</keyword>